<comment type="subcellular location">
    <subcellularLocation>
        <location evidence="1">Membrane</location>
        <topology evidence="1">Multi-pass membrane protein</topology>
    </subcellularLocation>
</comment>
<evidence type="ECO:0000313" key="10">
    <source>
        <dbReference type="Proteomes" id="UP000218711"/>
    </source>
</evidence>
<dbReference type="Pfam" id="PF07238">
    <property type="entry name" value="PilZ"/>
    <property type="match status" value="1"/>
</dbReference>
<dbReference type="Pfam" id="PF13641">
    <property type="entry name" value="Glyco_tranf_2_3"/>
    <property type="match status" value="1"/>
</dbReference>
<dbReference type="InterPro" id="IPR009875">
    <property type="entry name" value="PilZ_domain"/>
</dbReference>
<dbReference type="EMBL" id="JXKC01000015">
    <property type="protein sequence ID" value="PCS16245.1"/>
    <property type="molecule type" value="Genomic_DNA"/>
</dbReference>
<dbReference type="CDD" id="cd06421">
    <property type="entry name" value="CESA_CelA_like"/>
    <property type="match status" value="1"/>
</dbReference>
<evidence type="ECO:0000256" key="6">
    <source>
        <dbReference type="ARBA" id="ARBA00023136"/>
    </source>
</evidence>
<dbReference type="SUPFAM" id="SSF141371">
    <property type="entry name" value="PilZ domain-like"/>
    <property type="match status" value="1"/>
</dbReference>
<proteinExistence type="predicted"/>
<dbReference type="GO" id="GO:0005886">
    <property type="term" value="C:plasma membrane"/>
    <property type="evidence" value="ECO:0007669"/>
    <property type="project" value="TreeGrafter"/>
</dbReference>
<feature type="transmembrane region" description="Helical" evidence="7">
    <location>
        <begin position="372"/>
        <end position="390"/>
    </location>
</feature>
<keyword evidence="4 7" id="KW-0812">Transmembrane</keyword>
<dbReference type="Gene3D" id="3.90.550.10">
    <property type="entry name" value="Spore Coat Polysaccharide Biosynthesis Protein SpsA, Chain A"/>
    <property type="match status" value="1"/>
</dbReference>
<dbReference type="Proteomes" id="UP000218711">
    <property type="component" value="Unassembled WGS sequence"/>
</dbReference>
<evidence type="ECO:0000256" key="4">
    <source>
        <dbReference type="ARBA" id="ARBA00022692"/>
    </source>
</evidence>
<dbReference type="InterPro" id="IPR050321">
    <property type="entry name" value="Glycosyltr_2/OpgH_subfam"/>
</dbReference>
<feature type="transmembrane region" description="Helical" evidence="7">
    <location>
        <begin position="40"/>
        <end position="62"/>
    </location>
</feature>
<feature type="domain" description="PilZ" evidence="8">
    <location>
        <begin position="504"/>
        <end position="593"/>
    </location>
</feature>
<comment type="caution">
    <text evidence="9">The sequence shown here is derived from an EMBL/GenBank/DDBJ whole genome shotgun (WGS) entry which is preliminary data.</text>
</comment>
<protein>
    <submittedName>
        <fullName evidence="9">Glycosyl transferase</fullName>
    </submittedName>
</protein>
<evidence type="ECO:0000256" key="5">
    <source>
        <dbReference type="ARBA" id="ARBA00022989"/>
    </source>
</evidence>
<keyword evidence="3 9" id="KW-0808">Transferase</keyword>
<name>A0A2A5SQ72_LACLC</name>
<feature type="transmembrane region" description="Helical" evidence="7">
    <location>
        <begin position="341"/>
        <end position="360"/>
    </location>
</feature>
<evidence type="ECO:0000256" key="3">
    <source>
        <dbReference type="ARBA" id="ARBA00022679"/>
    </source>
</evidence>
<keyword evidence="2" id="KW-0328">Glycosyltransferase</keyword>
<dbReference type="PANTHER" id="PTHR43867">
    <property type="entry name" value="CELLULOSE SYNTHASE CATALYTIC SUBUNIT A [UDP-FORMING]"/>
    <property type="match status" value="1"/>
</dbReference>
<accession>A0A2A5SQ72</accession>
<keyword evidence="6 7" id="KW-0472">Membrane</keyword>
<feature type="transmembrane region" description="Helical" evidence="7">
    <location>
        <begin position="7"/>
        <end position="28"/>
    </location>
</feature>
<dbReference type="Gene3D" id="2.40.10.220">
    <property type="entry name" value="predicted glycosyltransferase like domains"/>
    <property type="match status" value="1"/>
</dbReference>
<feature type="transmembrane region" description="Helical" evidence="7">
    <location>
        <begin position="444"/>
        <end position="462"/>
    </location>
</feature>
<dbReference type="InterPro" id="IPR029044">
    <property type="entry name" value="Nucleotide-diphossugar_trans"/>
</dbReference>
<evidence type="ECO:0000259" key="8">
    <source>
        <dbReference type="Pfam" id="PF07238"/>
    </source>
</evidence>
<evidence type="ECO:0000256" key="2">
    <source>
        <dbReference type="ARBA" id="ARBA00022676"/>
    </source>
</evidence>
<evidence type="ECO:0000256" key="7">
    <source>
        <dbReference type="SAM" id="Phobius"/>
    </source>
</evidence>
<dbReference type="GO" id="GO:0016758">
    <property type="term" value="F:hexosyltransferase activity"/>
    <property type="evidence" value="ECO:0007669"/>
    <property type="project" value="TreeGrafter"/>
</dbReference>
<dbReference type="GO" id="GO:0035438">
    <property type="term" value="F:cyclic-di-GMP binding"/>
    <property type="evidence" value="ECO:0007669"/>
    <property type="project" value="InterPro"/>
</dbReference>
<evidence type="ECO:0000313" key="9">
    <source>
        <dbReference type="EMBL" id="PCS16245.1"/>
    </source>
</evidence>
<sequence length="738" mass="86289">MFKNQKLNIIIYIFAFIFSIIYLGWRILFTIPWQDSRFAYLSGLILWLCELTSFFTGFVLIANKSRSFKLNKGEIIESNLPHVDIFIATHNEDYEIVYKTLNGCVNIYYPDMSKVHIFIADDTNRPEIKKLADEFSVGYFGLENNKHAKSGNLNNALSQTNSPLVATFDADMIPYKEFLMETVPYFLADRKDEKPIGLIQTPQSFYNPDIFQFHFFSEQKLPNEQDFFSKSVNVLNNTRGAAVYTGSNALIKRKAIEEAGGFPTETITEDFELGVRMNIAGYMNYSTTKPMASGLTPTDLRSVIKQRIRWGRGVIKSSYNTNIFFNPKLSFGQKMIYINGYFYWSSFFRRLVYIIAPILYTVFQIRIVKANVWLLIIFWLPSYLMTKLAMRDVTDSYRTQTWGEIVETVFAPYLVIPMFLESIGISEKAFKVTSKTVNDRKFDYLFAFPYFLLWVLSVYGLITFNYGKYGSELFYGSVISFWLIHHIINLTFALFATLGRPIFRKEERFLVEEKAIVKVGYLKKEVTIVDVSESGLSFISREPIYVKEECELVLKIDQQNVIIRGKVIRIVSKDSEWLYGIKITQLDDIHKNKYYYFIYNRSNDYLTKVRDSWVTIWDDLSNNLTQRFNLIKNKNKKTDTHSHITPIIKTNYPIIMNDEKFSIVSFSTEEIEIESNKLNLSDTIIFENKMVKLFLKEKSHNIFGKIIKYQIERIDEKYSGGIQDFYEELYSEIINADY</sequence>
<dbReference type="PANTHER" id="PTHR43867:SF2">
    <property type="entry name" value="CELLULOSE SYNTHASE CATALYTIC SUBUNIT A [UDP-FORMING]"/>
    <property type="match status" value="1"/>
</dbReference>
<evidence type="ECO:0000256" key="1">
    <source>
        <dbReference type="ARBA" id="ARBA00004141"/>
    </source>
</evidence>
<keyword evidence="5 7" id="KW-1133">Transmembrane helix</keyword>
<feature type="transmembrane region" description="Helical" evidence="7">
    <location>
        <begin position="474"/>
        <end position="498"/>
    </location>
</feature>
<dbReference type="RefSeq" id="WP_096816568.1">
    <property type="nucleotide sequence ID" value="NZ_JXKC01000015.1"/>
</dbReference>
<gene>
    <name evidence="9" type="ORF">RU92_GL001106</name>
</gene>
<organism evidence="9 10">
    <name type="scientific">Lactococcus cremoris subsp. tructae</name>
    <dbReference type="NCBI Taxonomy" id="542833"/>
    <lineage>
        <taxon>Bacteria</taxon>
        <taxon>Bacillati</taxon>
        <taxon>Bacillota</taxon>
        <taxon>Bacilli</taxon>
        <taxon>Lactobacillales</taxon>
        <taxon>Streptococcaceae</taxon>
        <taxon>Lactococcus</taxon>
    </lineage>
</organism>
<dbReference type="SUPFAM" id="SSF53448">
    <property type="entry name" value="Nucleotide-diphospho-sugar transferases"/>
    <property type="match status" value="1"/>
</dbReference>
<reference evidence="9 10" key="1">
    <citation type="submission" date="2014-12" db="EMBL/GenBank/DDBJ databases">
        <title>Draft genome sequences of 10 type strains of Lactococcus.</title>
        <authorList>
            <person name="Sun Z."/>
            <person name="Zhong Z."/>
            <person name="Liu W."/>
            <person name="Zhang W."/>
            <person name="Zhang H."/>
        </authorList>
    </citation>
    <scope>NUCLEOTIDE SEQUENCE [LARGE SCALE GENOMIC DNA]</scope>
    <source>
        <strain evidence="9 10">DSM 21502</strain>
    </source>
</reference>
<dbReference type="AlphaFoldDB" id="A0A2A5SQ72"/>